<dbReference type="GO" id="GO:0003677">
    <property type="term" value="F:DNA binding"/>
    <property type="evidence" value="ECO:0007669"/>
    <property type="project" value="UniProtKB-KW"/>
</dbReference>
<keyword evidence="7 9" id="KW-0238">DNA-binding</keyword>
<evidence type="ECO:0000256" key="5">
    <source>
        <dbReference type="ARBA" id="ARBA00022771"/>
    </source>
</evidence>
<dbReference type="SUPFAM" id="SSF50249">
    <property type="entry name" value="Nucleic acid-binding proteins"/>
    <property type="match status" value="4"/>
</dbReference>
<dbReference type="FunFam" id="2.40.50.140:FF:000041">
    <property type="entry name" value="Replication protein A subunit"/>
    <property type="match status" value="1"/>
</dbReference>
<evidence type="ECO:0000259" key="12">
    <source>
        <dbReference type="Pfam" id="PF08646"/>
    </source>
</evidence>
<keyword evidence="4 9" id="KW-0479">Metal-binding</keyword>
<evidence type="ECO:0000259" key="13">
    <source>
        <dbReference type="Pfam" id="PF16900"/>
    </source>
</evidence>
<evidence type="ECO:0000256" key="7">
    <source>
        <dbReference type="ARBA" id="ARBA00023125"/>
    </source>
</evidence>
<dbReference type="InterPro" id="IPR031657">
    <property type="entry name" value="REPA_OB_2"/>
</dbReference>
<evidence type="ECO:0000256" key="1">
    <source>
        <dbReference type="ARBA" id="ARBA00004123"/>
    </source>
</evidence>
<dbReference type="EMBL" id="HBHW01020271">
    <property type="protein sequence ID" value="CAE0047761.1"/>
    <property type="molecule type" value="Transcribed_RNA"/>
</dbReference>
<dbReference type="InterPro" id="IPR007199">
    <property type="entry name" value="Rep_factor-A_N"/>
</dbReference>
<keyword evidence="3 9" id="KW-0235">DNA replication</keyword>
<dbReference type="Pfam" id="PF08646">
    <property type="entry name" value="Rep_fac-A_C"/>
    <property type="match status" value="1"/>
</dbReference>
<dbReference type="InterPro" id="IPR004591">
    <property type="entry name" value="Rfa1"/>
</dbReference>
<feature type="domain" description="Replication protein A OB" evidence="13">
    <location>
        <begin position="306"/>
        <end position="402"/>
    </location>
</feature>
<dbReference type="GO" id="GO:0006310">
    <property type="term" value="P:DNA recombination"/>
    <property type="evidence" value="ECO:0007669"/>
    <property type="project" value="InterPro"/>
</dbReference>
<dbReference type="InterPro" id="IPR012340">
    <property type="entry name" value="NA-bd_OB-fold"/>
</dbReference>
<evidence type="ECO:0000256" key="4">
    <source>
        <dbReference type="ARBA" id="ARBA00022723"/>
    </source>
</evidence>
<dbReference type="PANTHER" id="PTHR47165">
    <property type="entry name" value="OS03G0429900 PROTEIN"/>
    <property type="match status" value="1"/>
</dbReference>
<evidence type="ECO:0000256" key="2">
    <source>
        <dbReference type="ARBA" id="ARBA00005690"/>
    </source>
</evidence>
<name>A0A7S2ZR83_9RHOD</name>
<dbReference type="FunFam" id="2.40.50.140:FF:000090">
    <property type="entry name" value="Replication protein A subunit"/>
    <property type="match status" value="1"/>
</dbReference>
<dbReference type="EMBL" id="HBHW01020273">
    <property type="protein sequence ID" value="CAE0047763.1"/>
    <property type="molecule type" value="Transcribed_RNA"/>
</dbReference>
<dbReference type="GO" id="GO:0005634">
    <property type="term" value="C:nucleus"/>
    <property type="evidence" value="ECO:0007669"/>
    <property type="project" value="UniProtKB-SubCell"/>
</dbReference>
<feature type="region of interest" description="Disordered" evidence="10">
    <location>
        <begin position="110"/>
        <end position="167"/>
    </location>
</feature>
<dbReference type="Pfam" id="PF16900">
    <property type="entry name" value="REPA_OB_2"/>
    <property type="match status" value="1"/>
</dbReference>
<dbReference type="PANTHER" id="PTHR47165:SF4">
    <property type="entry name" value="OS03G0429900 PROTEIN"/>
    <property type="match status" value="1"/>
</dbReference>
<accession>A0A7S2ZR83</accession>
<evidence type="ECO:0000256" key="10">
    <source>
        <dbReference type="SAM" id="MobiDB-lite"/>
    </source>
</evidence>
<organism evidence="14">
    <name type="scientific">Rhodosorus marinus</name>
    <dbReference type="NCBI Taxonomy" id="101924"/>
    <lineage>
        <taxon>Eukaryota</taxon>
        <taxon>Rhodophyta</taxon>
        <taxon>Stylonematophyceae</taxon>
        <taxon>Stylonematales</taxon>
        <taxon>Stylonemataceae</taxon>
        <taxon>Rhodosorus</taxon>
    </lineage>
</organism>
<feature type="domain" description="Replication factor-A protein 1 N-terminal" evidence="11">
    <location>
        <begin position="8"/>
        <end position="101"/>
    </location>
</feature>
<evidence type="ECO:0000313" key="15">
    <source>
        <dbReference type="EMBL" id="CAE0047763.1"/>
    </source>
</evidence>
<dbReference type="NCBIfam" id="TIGR00617">
    <property type="entry name" value="rpa1"/>
    <property type="match status" value="1"/>
</dbReference>
<dbReference type="CDD" id="cd04477">
    <property type="entry name" value="RPA1N"/>
    <property type="match status" value="1"/>
</dbReference>
<evidence type="ECO:0000313" key="14">
    <source>
        <dbReference type="EMBL" id="CAE0047761.1"/>
    </source>
</evidence>
<reference evidence="14" key="1">
    <citation type="submission" date="2021-01" db="EMBL/GenBank/DDBJ databases">
        <authorList>
            <person name="Corre E."/>
            <person name="Pelletier E."/>
            <person name="Niang G."/>
            <person name="Scheremetjew M."/>
            <person name="Finn R."/>
            <person name="Kale V."/>
            <person name="Holt S."/>
            <person name="Cochrane G."/>
            <person name="Meng A."/>
            <person name="Brown T."/>
            <person name="Cohen L."/>
        </authorList>
    </citation>
    <scope>NUCLEOTIDE SEQUENCE</scope>
    <source>
        <strain evidence="14">CCMP 769</strain>
    </source>
</reference>
<dbReference type="CDD" id="cd04474">
    <property type="entry name" value="RPA1_DBD_A"/>
    <property type="match status" value="1"/>
</dbReference>
<proteinExistence type="inferred from homology"/>
<gene>
    <name evidence="14" type="ORF">RMAR00112_LOCUS15742</name>
    <name evidence="15" type="ORF">RMAR00112_LOCUS15744</name>
</gene>
<protein>
    <recommendedName>
        <fullName evidence="9">Replication protein A subunit</fullName>
    </recommendedName>
</protein>
<evidence type="ECO:0000256" key="6">
    <source>
        <dbReference type="ARBA" id="ARBA00022833"/>
    </source>
</evidence>
<feature type="domain" description="Replication factor A C-terminal" evidence="12">
    <location>
        <begin position="466"/>
        <end position="609"/>
    </location>
</feature>
<evidence type="ECO:0000256" key="3">
    <source>
        <dbReference type="ARBA" id="ARBA00022705"/>
    </source>
</evidence>
<dbReference type="FunFam" id="2.40.50.140:FF:000117">
    <property type="entry name" value="Replication protein A subunit"/>
    <property type="match status" value="1"/>
</dbReference>
<dbReference type="CDD" id="cd04475">
    <property type="entry name" value="RPA1_DBD_B"/>
    <property type="match status" value="1"/>
</dbReference>
<comment type="subcellular location">
    <subcellularLocation>
        <location evidence="1 9">Nucleus</location>
    </subcellularLocation>
</comment>
<dbReference type="InterPro" id="IPR047192">
    <property type="entry name" value="Euk_RPA1_DBD_C"/>
</dbReference>
<evidence type="ECO:0000256" key="9">
    <source>
        <dbReference type="RuleBase" id="RU364130"/>
    </source>
</evidence>
<keyword evidence="6 9" id="KW-0862">Zinc</keyword>
<keyword evidence="8 9" id="KW-0539">Nucleus</keyword>
<dbReference type="InterPro" id="IPR013955">
    <property type="entry name" value="Rep_factor-A_C"/>
</dbReference>
<dbReference type="GO" id="GO:0008270">
    <property type="term" value="F:zinc ion binding"/>
    <property type="evidence" value="ECO:0007669"/>
    <property type="project" value="UniProtKB-KW"/>
</dbReference>
<dbReference type="FunFam" id="2.40.50.140:FF:000064">
    <property type="entry name" value="Replication protein A subunit"/>
    <property type="match status" value="1"/>
</dbReference>
<dbReference type="Gene3D" id="2.40.50.140">
    <property type="entry name" value="Nucleic acid-binding proteins"/>
    <property type="match status" value="4"/>
</dbReference>
<sequence>MDQWDSKLTKEAVNRMVSGDTSFQPVVQIAEMRKVPNQKGSDRWRCQISDGGHSCAAMLASQLNELVKNNELQNLSIVQLKEFIANTIQGRKVLVILNLEVQSPPLPQKIGNPLDINGKVGVPRPEPTPKPAVPSAEAREASARSSEAQDNPAVKREPWRPGGGSSGAILRVGAEQIGGSQHFFPIMSINPYQNRWRIRGRVTNKGSLRKYQNARGEGQVMSFEIADDSGSIKVACFQDMAKQMSSKIVMGRTYTIAKANLKQADARFNRCTSEWEMMLNNDSEVEPFEDDGSIAQIKYNFVTIGGLGAMEPGSFLDVLGVVIEVSDIVELTSRSTGDLLLKRSITLTDRSEKSIGLTLWGDLAQNLISTAEGNPILLCKGVRRGDFQGVSLDSLRSSFFELNPALDEAFALKGWYDATGKSVKVESVNNMVGGGIGLNDTERLTIKEGMELKEKDQMNDPKGIVFTIRAVLTMIKKDRDLWYPADPETNKKLVPSSTGKWRNEVTSKEYDNPNYRYVLNVNAQDHTGTMWLSFFDEAAQAIIGKSAMEMSDLQEFRENEYERLLEAPLLKPYVLRVRAKQDTWQDEVRVKYQVLKASPVDFRAESSVLMEEIGKHLQ</sequence>
<dbReference type="GO" id="GO:0006260">
    <property type="term" value="P:DNA replication"/>
    <property type="evidence" value="ECO:0007669"/>
    <property type="project" value="UniProtKB-KW"/>
</dbReference>
<comment type="similarity">
    <text evidence="2 9">Belongs to the replication factor A protein 1 family.</text>
</comment>
<dbReference type="GO" id="GO:0006281">
    <property type="term" value="P:DNA repair"/>
    <property type="evidence" value="ECO:0007669"/>
    <property type="project" value="InterPro"/>
</dbReference>
<keyword evidence="5 9" id="KW-0863">Zinc-finger</keyword>
<evidence type="ECO:0000256" key="8">
    <source>
        <dbReference type="ARBA" id="ARBA00023242"/>
    </source>
</evidence>
<dbReference type="Pfam" id="PF04057">
    <property type="entry name" value="Rep-A_N"/>
    <property type="match status" value="1"/>
</dbReference>
<dbReference type="AlphaFoldDB" id="A0A7S2ZR83"/>
<dbReference type="CDD" id="cd04476">
    <property type="entry name" value="RPA1_DBD_C"/>
    <property type="match status" value="1"/>
</dbReference>
<evidence type="ECO:0000259" key="11">
    <source>
        <dbReference type="Pfam" id="PF04057"/>
    </source>
</evidence>